<accession>A0A382YSJ2</accession>
<name>A0A382YSJ2_9ZZZZ</name>
<dbReference type="InterPro" id="IPR003000">
    <property type="entry name" value="Sirtuin"/>
</dbReference>
<feature type="domain" description="Deacetylase sirtuin-type" evidence="3">
    <location>
        <begin position="1"/>
        <end position="160"/>
    </location>
</feature>
<dbReference type="InterPro" id="IPR026590">
    <property type="entry name" value="Ssirtuin_cat_dom"/>
</dbReference>
<dbReference type="PANTHER" id="PTHR11085">
    <property type="entry name" value="NAD-DEPENDENT PROTEIN DEACYLASE SIRTUIN-5, MITOCHONDRIAL-RELATED"/>
    <property type="match status" value="1"/>
</dbReference>
<organism evidence="4">
    <name type="scientific">marine metagenome</name>
    <dbReference type="NCBI Taxonomy" id="408172"/>
    <lineage>
        <taxon>unclassified sequences</taxon>
        <taxon>metagenomes</taxon>
        <taxon>ecological metagenomes</taxon>
    </lineage>
</organism>
<evidence type="ECO:0000313" key="4">
    <source>
        <dbReference type="EMBL" id="SVD86184.1"/>
    </source>
</evidence>
<dbReference type="EMBL" id="UINC01178174">
    <property type="protein sequence ID" value="SVD86184.1"/>
    <property type="molecule type" value="Genomic_DNA"/>
</dbReference>
<reference evidence="4" key="1">
    <citation type="submission" date="2018-05" db="EMBL/GenBank/DDBJ databases">
        <authorList>
            <person name="Lanie J.A."/>
            <person name="Ng W.-L."/>
            <person name="Kazmierczak K.M."/>
            <person name="Andrzejewski T.M."/>
            <person name="Davidsen T.M."/>
            <person name="Wayne K.J."/>
            <person name="Tettelin H."/>
            <person name="Glass J.I."/>
            <person name="Rusch D."/>
            <person name="Podicherti R."/>
            <person name="Tsui H.-C.T."/>
            <person name="Winkler M.E."/>
        </authorList>
    </citation>
    <scope>NUCLEOTIDE SEQUENCE</scope>
</reference>
<dbReference type="Gene3D" id="3.40.50.1220">
    <property type="entry name" value="TPP-binding domain"/>
    <property type="match status" value="1"/>
</dbReference>
<dbReference type="AlphaFoldDB" id="A0A382YSJ2"/>
<dbReference type="PANTHER" id="PTHR11085:SF10">
    <property type="entry name" value="NAD-DEPENDENT PROTEIN DEACYLASE SIRTUIN-5, MITOCHONDRIAL-RELATED"/>
    <property type="match status" value="1"/>
</dbReference>
<dbReference type="SUPFAM" id="SSF52467">
    <property type="entry name" value="DHS-like NAD/FAD-binding domain"/>
    <property type="match status" value="1"/>
</dbReference>
<dbReference type="InterPro" id="IPR026591">
    <property type="entry name" value="Sirtuin_cat_small_dom_sf"/>
</dbReference>
<dbReference type="GO" id="GO:0017136">
    <property type="term" value="F:histone deacetylase activity, NAD-dependent"/>
    <property type="evidence" value="ECO:0007669"/>
    <property type="project" value="TreeGrafter"/>
</dbReference>
<dbReference type="Pfam" id="PF02146">
    <property type="entry name" value="SIR2"/>
    <property type="match status" value="1"/>
</dbReference>
<evidence type="ECO:0000256" key="2">
    <source>
        <dbReference type="ARBA" id="ARBA00023027"/>
    </source>
</evidence>
<evidence type="ECO:0000256" key="1">
    <source>
        <dbReference type="ARBA" id="ARBA00022679"/>
    </source>
</evidence>
<keyword evidence="1" id="KW-0808">Transferase</keyword>
<proteinExistence type="predicted"/>
<dbReference type="InterPro" id="IPR050134">
    <property type="entry name" value="NAD-dep_sirtuin_deacylases"/>
</dbReference>
<sequence length="160" mass="17450">MGEQASLAAALRASARVLVFTGAGISTPSGIPDFRGPEGVWKKRQPVYYQDFMSSEESRREYWDYKLEGWESFRQAEPNSVHHSLVELEEAGKLQLVVTQNIDGLHSKAGTGDSKLVEMHGTNSKVECQACGQGSAPATAFEDFKSKGDCPRCSCGGFLK</sequence>
<dbReference type="GO" id="GO:0070403">
    <property type="term" value="F:NAD+ binding"/>
    <property type="evidence" value="ECO:0007669"/>
    <property type="project" value="InterPro"/>
</dbReference>
<feature type="non-terminal residue" evidence="4">
    <location>
        <position position="160"/>
    </location>
</feature>
<evidence type="ECO:0000259" key="3">
    <source>
        <dbReference type="PROSITE" id="PS50305"/>
    </source>
</evidence>
<protein>
    <recommendedName>
        <fullName evidence="3">Deacetylase sirtuin-type domain-containing protein</fullName>
    </recommendedName>
</protein>
<gene>
    <name evidence="4" type="ORF">METZ01_LOCUS439038</name>
</gene>
<dbReference type="InterPro" id="IPR029035">
    <property type="entry name" value="DHS-like_NAD/FAD-binding_dom"/>
</dbReference>
<keyword evidence="2" id="KW-0520">NAD</keyword>
<dbReference type="PROSITE" id="PS50305">
    <property type="entry name" value="SIRTUIN"/>
    <property type="match status" value="1"/>
</dbReference>
<dbReference type="Gene3D" id="3.30.1600.10">
    <property type="entry name" value="SIR2/SIRT2 'Small Domain"/>
    <property type="match status" value="1"/>
</dbReference>